<dbReference type="Pfam" id="PF11666">
    <property type="entry name" value="DUF2933"/>
    <property type="match status" value="1"/>
</dbReference>
<evidence type="ECO:0000256" key="1">
    <source>
        <dbReference type="SAM" id="MobiDB-lite"/>
    </source>
</evidence>
<keyword evidence="2" id="KW-1133">Transmembrane helix</keyword>
<protein>
    <submittedName>
        <fullName evidence="3">DUF2933 domain-containing protein</fullName>
    </submittedName>
</protein>
<feature type="transmembrane region" description="Helical" evidence="2">
    <location>
        <begin position="47"/>
        <end position="66"/>
    </location>
</feature>
<dbReference type="KEGG" id="ares:IWH25_04505"/>
<evidence type="ECO:0000313" key="4">
    <source>
        <dbReference type="Proteomes" id="UP000663444"/>
    </source>
</evidence>
<evidence type="ECO:0000256" key="2">
    <source>
        <dbReference type="SAM" id="Phobius"/>
    </source>
</evidence>
<dbReference type="EMBL" id="CP064781">
    <property type="protein sequence ID" value="QRJ65631.1"/>
    <property type="molecule type" value="Genomic_DNA"/>
</dbReference>
<feature type="region of interest" description="Disordered" evidence="1">
    <location>
        <begin position="1"/>
        <end position="20"/>
    </location>
</feature>
<dbReference type="InterPro" id="IPR021682">
    <property type="entry name" value="DUF2933"/>
</dbReference>
<dbReference type="AlphaFoldDB" id="A0A974Y5U1"/>
<reference evidence="3" key="1">
    <citation type="submission" date="2020-11" db="EMBL/GenBank/DDBJ databases">
        <title>Azospira restricta DSM 18626 genome sequence.</title>
        <authorList>
            <person name="Moe W.M."/>
        </authorList>
    </citation>
    <scope>NUCLEOTIDE SEQUENCE</scope>
    <source>
        <strain evidence="3">DSM 18626</strain>
    </source>
</reference>
<feature type="transmembrane region" description="Helical" evidence="2">
    <location>
        <begin position="26"/>
        <end position="41"/>
    </location>
</feature>
<keyword evidence="2" id="KW-0472">Membrane</keyword>
<evidence type="ECO:0000313" key="3">
    <source>
        <dbReference type="EMBL" id="QRJ65631.1"/>
    </source>
</evidence>
<keyword evidence="2" id="KW-0812">Transmembrane</keyword>
<keyword evidence="4" id="KW-1185">Reference proteome</keyword>
<dbReference type="Proteomes" id="UP000663444">
    <property type="component" value="Chromosome"/>
</dbReference>
<organism evidence="3 4">
    <name type="scientific">Azospira restricta</name>
    <dbReference type="NCBI Taxonomy" id="404405"/>
    <lineage>
        <taxon>Bacteria</taxon>
        <taxon>Pseudomonadati</taxon>
        <taxon>Pseudomonadota</taxon>
        <taxon>Betaproteobacteria</taxon>
        <taxon>Rhodocyclales</taxon>
        <taxon>Rhodocyclaceae</taxon>
        <taxon>Azospira</taxon>
    </lineage>
</organism>
<proteinExistence type="predicted"/>
<sequence>MPTHDHSAHDTSPGTATTKMSRRSKWVFGGFAAIALVLLAFEHRVHLAGWLPWLILLACPLMHVFMHGGHGHGGHATKSDSGDEK</sequence>
<accession>A0A974Y5U1</accession>
<feature type="compositionally biased region" description="Polar residues" evidence="1">
    <location>
        <begin position="10"/>
        <end position="19"/>
    </location>
</feature>
<name>A0A974Y5U1_9RHOO</name>
<gene>
    <name evidence="3" type="ORF">IWH25_04505</name>
</gene>